<dbReference type="NCBIfam" id="NF037968">
    <property type="entry name" value="SemiSWEET_2"/>
    <property type="match status" value="1"/>
</dbReference>
<feature type="transmembrane region" description="Helical" evidence="5">
    <location>
        <begin position="12"/>
        <end position="33"/>
    </location>
</feature>
<protein>
    <submittedName>
        <fullName evidence="6">MtN3 and saliva related transmembrane protein</fullName>
    </submittedName>
</protein>
<dbReference type="EMBL" id="SLWY01000018">
    <property type="protein sequence ID" value="TCO79659.1"/>
    <property type="molecule type" value="Genomic_DNA"/>
</dbReference>
<evidence type="ECO:0000256" key="2">
    <source>
        <dbReference type="ARBA" id="ARBA00022692"/>
    </source>
</evidence>
<keyword evidence="7" id="KW-1185">Reference proteome</keyword>
<feature type="transmembrane region" description="Helical" evidence="5">
    <location>
        <begin position="45"/>
        <end position="63"/>
    </location>
</feature>
<evidence type="ECO:0000256" key="5">
    <source>
        <dbReference type="SAM" id="Phobius"/>
    </source>
</evidence>
<comment type="subcellular location">
    <subcellularLocation>
        <location evidence="1">Membrane</location>
        <topology evidence="1">Multi-pass membrane protein</topology>
    </subcellularLocation>
</comment>
<evidence type="ECO:0000256" key="3">
    <source>
        <dbReference type="ARBA" id="ARBA00022989"/>
    </source>
</evidence>
<comment type="caution">
    <text evidence="6">The sequence shown here is derived from an EMBL/GenBank/DDBJ whole genome shotgun (WGS) entry which is preliminary data.</text>
</comment>
<dbReference type="InterPro" id="IPR047662">
    <property type="entry name" value="SemiSWEET"/>
</dbReference>
<keyword evidence="4 5" id="KW-0472">Membrane</keyword>
<dbReference type="Gene3D" id="1.20.1280.290">
    <property type="match status" value="1"/>
</dbReference>
<name>A0A4R2L6F7_9GAMM</name>
<dbReference type="InterPro" id="IPR006603">
    <property type="entry name" value="PQ-loop_rpt"/>
</dbReference>
<accession>A0A4R2L6F7</accession>
<dbReference type="AlphaFoldDB" id="A0A4R2L6F7"/>
<sequence>MTPDLPVDVVELIGSVAGVFTTLAFLPQVLQIWRTHSTRDVSLGMYLIFCSGVTLWLVYGLLIGSVPVVVANAVTLALASTILGMKLAWRKGEQAAAEPVV</sequence>
<evidence type="ECO:0000256" key="4">
    <source>
        <dbReference type="ARBA" id="ARBA00023136"/>
    </source>
</evidence>
<dbReference type="GO" id="GO:0051119">
    <property type="term" value="F:sugar transmembrane transporter activity"/>
    <property type="evidence" value="ECO:0007669"/>
    <property type="project" value="InterPro"/>
</dbReference>
<feature type="transmembrane region" description="Helical" evidence="5">
    <location>
        <begin position="69"/>
        <end position="89"/>
    </location>
</feature>
<dbReference type="Pfam" id="PF04193">
    <property type="entry name" value="PQ-loop"/>
    <property type="match status" value="1"/>
</dbReference>
<gene>
    <name evidence="6" type="ORF">EV699_11845</name>
</gene>
<reference evidence="6 7" key="1">
    <citation type="submission" date="2019-03" db="EMBL/GenBank/DDBJ databases">
        <title>Genomic Encyclopedia of Type Strains, Phase IV (KMG-IV): sequencing the most valuable type-strain genomes for metagenomic binning, comparative biology and taxonomic classification.</title>
        <authorList>
            <person name="Goeker M."/>
        </authorList>
    </citation>
    <scope>NUCLEOTIDE SEQUENCE [LARGE SCALE GENOMIC DNA]</scope>
    <source>
        <strain evidence="6 7">DSM 25287</strain>
    </source>
</reference>
<evidence type="ECO:0000313" key="7">
    <source>
        <dbReference type="Proteomes" id="UP000295765"/>
    </source>
</evidence>
<dbReference type="OrthoDB" id="122062at2"/>
<dbReference type="Proteomes" id="UP000295765">
    <property type="component" value="Unassembled WGS sequence"/>
</dbReference>
<organism evidence="6 7">
    <name type="scientific">Plasticicumulans lactativorans</name>
    <dbReference type="NCBI Taxonomy" id="1133106"/>
    <lineage>
        <taxon>Bacteria</taxon>
        <taxon>Pseudomonadati</taxon>
        <taxon>Pseudomonadota</taxon>
        <taxon>Gammaproteobacteria</taxon>
        <taxon>Candidatus Competibacteraceae</taxon>
        <taxon>Plasticicumulans</taxon>
    </lineage>
</organism>
<evidence type="ECO:0000313" key="6">
    <source>
        <dbReference type="EMBL" id="TCO79659.1"/>
    </source>
</evidence>
<evidence type="ECO:0000256" key="1">
    <source>
        <dbReference type="ARBA" id="ARBA00004141"/>
    </source>
</evidence>
<proteinExistence type="predicted"/>
<keyword evidence="3 5" id="KW-1133">Transmembrane helix</keyword>
<keyword evidence="2 5" id="KW-0812">Transmembrane</keyword>
<dbReference type="RefSeq" id="WP_132544531.1">
    <property type="nucleotide sequence ID" value="NZ_SLWY01000018.1"/>
</dbReference>
<dbReference type="GO" id="GO:0016020">
    <property type="term" value="C:membrane"/>
    <property type="evidence" value="ECO:0007669"/>
    <property type="project" value="UniProtKB-SubCell"/>
</dbReference>